<sequence length="79" mass="9431">MSKIYYLKKNGLQVIQKEYIAQAIIKVLNVHQTCYNEWITQKMGVKASNRRRILDLIQHITGERPKFEDVFTDEKEQFT</sequence>
<dbReference type="AlphaFoldDB" id="A0A6H1Z7D5"/>
<evidence type="ECO:0000313" key="1">
    <source>
        <dbReference type="EMBL" id="QJA43297.1"/>
    </source>
</evidence>
<dbReference type="EMBL" id="MT143700">
    <property type="protein sequence ID" value="QJA43297.1"/>
    <property type="molecule type" value="Genomic_DNA"/>
</dbReference>
<protein>
    <submittedName>
        <fullName evidence="1">Uncharacterized protein</fullName>
    </submittedName>
</protein>
<evidence type="ECO:0000313" key="2">
    <source>
        <dbReference type="EMBL" id="QJB04979.1"/>
    </source>
</evidence>
<organism evidence="1">
    <name type="scientific">viral metagenome</name>
    <dbReference type="NCBI Taxonomy" id="1070528"/>
    <lineage>
        <taxon>unclassified sequences</taxon>
        <taxon>metagenomes</taxon>
        <taxon>organismal metagenomes</taxon>
    </lineage>
</organism>
<name>A0A6H1Z7D5_9ZZZZ</name>
<dbReference type="EMBL" id="MT143893">
    <property type="protein sequence ID" value="QJB04979.1"/>
    <property type="molecule type" value="Genomic_DNA"/>
</dbReference>
<reference evidence="1" key="1">
    <citation type="submission" date="2020-03" db="EMBL/GenBank/DDBJ databases">
        <title>The deep terrestrial virosphere.</title>
        <authorList>
            <person name="Holmfeldt K."/>
            <person name="Nilsson E."/>
            <person name="Simone D."/>
            <person name="Lopez-Fernandez M."/>
            <person name="Wu X."/>
            <person name="de Brujin I."/>
            <person name="Lundin D."/>
            <person name="Andersson A."/>
            <person name="Bertilsson S."/>
            <person name="Dopson M."/>
        </authorList>
    </citation>
    <scope>NUCLEOTIDE SEQUENCE</scope>
    <source>
        <strain evidence="1">MM171A00247</strain>
        <strain evidence="2">MM171B00144</strain>
    </source>
</reference>
<gene>
    <name evidence="1" type="ORF">MM171A00247_0011</name>
    <name evidence="2" type="ORF">MM171B00144_0018</name>
</gene>
<accession>A0A6H1Z7D5</accession>
<proteinExistence type="predicted"/>